<dbReference type="Proteomes" id="UP000295578">
    <property type="component" value="Unassembled WGS sequence"/>
</dbReference>
<dbReference type="AlphaFoldDB" id="A0A4R4ZZ94"/>
<organism evidence="1 2">
    <name type="scientific">Actinomadura darangshiensis</name>
    <dbReference type="NCBI Taxonomy" id="705336"/>
    <lineage>
        <taxon>Bacteria</taxon>
        <taxon>Bacillati</taxon>
        <taxon>Actinomycetota</taxon>
        <taxon>Actinomycetes</taxon>
        <taxon>Streptosporangiales</taxon>
        <taxon>Thermomonosporaceae</taxon>
        <taxon>Actinomadura</taxon>
    </lineage>
</organism>
<dbReference type="GO" id="GO:0016787">
    <property type="term" value="F:hydrolase activity"/>
    <property type="evidence" value="ECO:0007669"/>
    <property type="project" value="UniProtKB-KW"/>
</dbReference>
<proteinExistence type="predicted"/>
<evidence type="ECO:0000313" key="1">
    <source>
        <dbReference type="EMBL" id="TDD63990.1"/>
    </source>
</evidence>
<protein>
    <submittedName>
        <fullName evidence="1">HAD family hydrolase</fullName>
    </submittedName>
</protein>
<evidence type="ECO:0000313" key="2">
    <source>
        <dbReference type="Proteomes" id="UP000295578"/>
    </source>
</evidence>
<feature type="non-terminal residue" evidence="1">
    <location>
        <position position="30"/>
    </location>
</feature>
<name>A0A4R4ZZ94_9ACTN</name>
<reference evidence="1 2" key="1">
    <citation type="submission" date="2019-03" db="EMBL/GenBank/DDBJ databases">
        <title>Draft genome sequences of novel Actinobacteria.</title>
        <authorList>
            <person name="Sahin N."/>
            <person name="Ay H."/>
            <person name="Saygin H."/>
        </authorList>
    </citation>
    <scope>NUCLEOTIDE SEQUENCE [LARGE SCALE GENOMIC DNA]</scope>
    <source>
        <strain evidence="1 2">DSM 45941</strain>
    </source>
</reference>
<comment type="caution">
    <text evidence="1">The sequence shown here is derived from an EMBL/GenBank/DDBJ whole genome shotgun (WGS) entry which is preliminary data.</text>
</comment>
<gene>
    <name evidence="1" type="ORF">E1293_42120</name>
</gene>
<dbReference type="EMBL" id="SMKY01000380">
    <property type="protein sequence ID" value="TDD63990.1"/>
    <property type="molecule type" value="Genomic_DNA"/>
</dbReference>
<keyword evidence="1" id="KW-0378">Hydrolase</keyword>
<accession>A0A4R4ZZ94</accession>
<keyword evidence="2" id="KW-1185">Reference proteome</keyword>
<sequence>MSTLNRLVLWNIDHTLVDVGRVTRDAYAEA</sequence>